<name>A0AAW7PPU0_9BACT</name>
<keyword evidence="3" id="KW-0547">Nucleotide-binding</keyword>
<evidence type="ECO:0000313" key="4">
    <source>
        <dbReference type="Proteomes" id="UP001171529"/>
    </source>
</evidence>
<evidence type="ECO:0000259" key="2">
    <source>
        <dbReference type="PROSITE" id="PS51194"/>
    </source>
</evidence>
<dbReference type="InterPro" id="IPR014001">
    <property type="entry name" value="Helicase_ATP-bd"/>
</dbReference>
<dbReference type="InterPro" id="IPR006935">
    <property type="entry name" value="Helicase/UvrB_N"/>
</dbReference>
<dbReference type="PANTHER" id="PTHR47396:SF1">
    <property type="entry name" value="ATP-DEPENDENT HELICASE IRC3-RELATED"/>
    <property type="match status" value="1"/>
</dbReference>
<dbReference type="CDD" id="cd18032">
    <property type="entry name" value="DEXHc_RE_I_III_res"/>
    <property type="match status" value="1"/>
</dbReference>
<dbReference type="PROSITE" id="PS51192">
    <property type="entry name" value="HELICASE_ATP_BIND_1"/>
    <property type="match status" value="1"/>
</dbReference>
<dbReference type="Gene3D" id="3.40.50.300">
    <property type="entry name" value="P-loop containing nucleotide triphosphate hydrolases"/>
    <property type="match status" value="2"/>
</dbReference>
<proteinExistence type="predicted"/>
<protein>
    <submittedName>
        <fullName evidence="3">DEAD/DEAH box helicase family protein</fullName>
    </submittedName>
</protein>
<dbReference type="Pfam" id="PF08463">
    <property type="entry name" value="EcoEI_R_C"/>
    <property type="match status" value="1"/>
</dbReference>
<dbReference type="PROSITE" id="PS51194">
    <property type="entry name" value="HELICASE_CTER"/>
    <property type="match status" value="1"/>
</dbReference>
<feature type="domain" description="Helicase ATP-binding" evidence="1">
    <location>
        <begin position="166"/>
        <end position="319"/>
    </location>
</feature>
<dbReference type="InterPro" id="IPR050742">
    <property type="entry name" value="Helicase_Restrict-Modif_Enz"/>
</dbReference>
<dbReference type="GO" id="GO:0009035">
    <property type="term" value="F:type I site-specific deoxyribonuclease activity"/>
    <property type="evidence" value="ECO:0007669"/>
    <property type="project" value="UniProtKB-EC"/>
</dbReference>
<organism evidence="3 4">
    <name type="scientific">Aliarcobacter butzleri</name>
    <dbReference type="NCBI Taxonomy" id="28197"/>
    <lineage>
        <taxon>Bacteria</taxon>
        <taxon>Pseudomonadati</taxon>
        <taxon>Campylobacterota</taxon>
        <taxon>Epsilonproteobacteria</taxon>
        <taxon>Campylobacterales</taxon>
        <taxon>Arcobacteraceae</taxon>
        <taxon>Aliarcobacter</taxon>
    </lineage>
</organism>
<sequence length="898" mass="104923">MTEAQTRRDLIDIELNNCGWNVNDTLKVIQEYEIPLDENLPSHLDKARRFVDYILLNKIGQIIAIIEAKRENKSVDSAKTQAEYYAKRIKNIQGFTPFIYFTNGNEIKFWDCENGRPREVLSYHSLEDLETYRKRNENNIVLSPELLDKNIAGRAYQVEAITKTLETLNNKKREILWVMATGTGKTRTVISLVDILLKTGFIKRILFLADRRELVTQAFNNFKEHLPNQSRQRIETETFEKDKRIYVSTYQTMMSLLKNSDISQGFFDLIIADESHRSIYNYYGQLFLKFDALKLGLTATPIEFIDRDTYKFFGTQNGNPTFAYTYEQALQDGYLSPYEVMNVKTKFQIDGIRFKQLSKAEQENLRNSGFSEENINFEGSQIEKIVINDDTNRKILTTFMDNCYKHPITNLPAKTIIFAVSKAHANRLASLFDELFPQYNSKVAKVIVSELNNTEELIKEFKDENSGFNIAISVDMLDTGIDVPSIMNLVFAKPVFSRAKFWQMIGRGTRLYDEVFKKEKFLIFDFWGNFEYFNEKPEGFEPQEQISLNRKIFNENIQLLKTLQNEEFEYIKEEIKKQIEALPKDDYFIKSKKSLLSNINEDFYNNLKSNLLSLGNISELIDRIEVKEPQELQFRVKVKRLQNFKFKKDNKLIEKYINSILVDIESIRQKKDLTEIKNNLELLDICSDGKYWFEIDFNTTNEITDILAPLMKYKPKNEIKPAHFDLEDAISAISNIEINHPSINIKKYEENILKTIQSLINKSATLQKLFIGAPLEDEDLENLKNDMLSLGLSEEQLCIVFDCKSNDIVQILKNIINKKEYKLPFLLDKFIETHTLNSNQIEFIKAIKHYVIEKHNITRRDLMENPFTKYHKMGILGMFQGSLMNELVEIIDDKETAV</sequence>
<dbReference type="InterPro" id="IPR013670">
    <property type="entry name" value="EcoEI_R_C_dom"/>
</dbReference>
<dbReference type="CDD" id="cd18799">
    <property type="entry name" value="SF2_C_EcoAI-like"/>
    <property type="match status" value="1"/>
</dbReference>
<evidence type="ECO:0000259" key="1">
    <source>
        <dbReference type="PROSITE" id="PS51192"/>
    </source>
</evidence>
<dbReference type="GO" id="GO:0005829">
    <property type="term" value="C:cytosol"/>
    <property type="evidence" value="ECO:0007669"/>
    <property type="project" value="TreeGrafter"/>
</dbReference>
<keyword evidence="3" id="KW-0347">Helicase</keyword>
<dbReference type="Proteomes" id="UP001171529">
    <property type="component" value="Unassembled WGS sequence"/>
</dbReference>
<dbReference type="Pfam" id="PF00271">
    <property type="entry name" value="Helicase_C"/>
    <property type="match status" value="1"/>
</dbReference>
<reference evidence="3" key="2">
    <citation type="journal article" date="2023" name="Microorganisms">
        <title>Genomic Characterization of Arcobacter butzleri Strains Isolated from Various Sources in Lithuania.</title>
        <authorList>
            <person name="Uljanovas D."/>
            <person name="Golz G."/>
            <person name="Fleischmann S."/>
            <person name="Kudirkiene E."/>
            <person name="Kasetiene N."/>
            <person name="Grineviciene A."/>
            <person name="Tamuleviciene E."/>
            <person name="Aksomaitiene J."/>
            <person name="Alter T."/>
            <person name="Malakauskas M."/>
        </authorList>
    </citation>
    <scope>NUCLEOTIDE SEQUENCE</scope>
    <source>
        <strain evidence="3">RCM39</strain>
    </source>
</reference>
<dbReference type="GO" id="GO:0003677">
    <property type="term" value="F:DNA binding"/>
    <property type="evidence" value="ECO:0007669"/>
    <property type="project" value="UniProtKB-KW"/>
</dbReference>
<dbReference type="GO" id="GO:0005524">
    <property type="term" value="F:ATP binding"/>
    <property type="evidence" value="ECO:0007669"/>
    <property type="project" value="UniProtKB-KW"/>
</dbReference>
<dbReference type="AlphaFoldDB" id="A0AAW7PPU0"/>
<dbReference type="SMART" id="SM00487">
    <property type="entry name" value="DEXDc"/>
    <property type="match status" value="1"/>
</dbReference>
<keyword evidence="3" id="KW-0067">ATP-binding</keyword>
<dbReference type="InterPro" id="IPR027417">
    <property type="entry name" value="P-loop_NTPase"/>
</dbReference>
<gene>
    <name evidence="3" type="ORF">O8C91_01740</name>
</gene>
<dbReference type="PANTHER" id="PTHR47396">
    <property type="entry name" value="TYPE I RESTRICTION ENZYME ECOKI R PROTEIN"/>
    <property type="match status" value="1"/>
</dbReference>
<dbReference type="Pfam" id="PF04313">
    <property type="entry name" value="HSDR_N"/>
    <property type="match status" value="1"/>
</dbReference>
<comment type="caution">
    <text evidence="3">The sequence shown here is derived from an EMBL/GenBank/DDBJ whole genome shotgun (WGS) entry which is preliminary data.</text>
</comment>
<dbReference type="InterPro" id="IPR001650">
    <property type="entry name" value="Helicase_C-like"/>
</dbReference>
<dbReference type="GO" id="GO:0009307">
    <property type="term" value="P:DNA restriction-modification system"/>
    <property type="evidence" value="ECO:0007669"/>
    <property type="project" value="UniProtKB-KW"/>
</dbReference>
<dbReference type="SUPFAM" id="SSF52540">
    <property type="entry name" value="P-loop containing nucleoside triphosphate hydrolases"/>
    <property type="match status" value="1"/>
</dbReference>
<keyword evidence="3" id="KW-0378">Hydrolase</keyword>
<dbReference type="EMBL" id="JAPZDC010000001">
    <property type="protein sequence ID" value="MDN5062904.1"/>
    <property type="molecule type" value="Genomic_DNA"/>
</dbReference>
<dbReference type="Pfam" id="PF04851">
    <property type="entry name" value="ResIII"/>
    <property type="match status" value="1"/>
</dbReference>
<dbReference type="Gene3D" id="3.90.1570.30">
    <property type="match status" value="1"/>
</dbReference>
<dbReference type="InterPro" id="IPR007409">
    <property type="entry name" value="Restrct_endonuc_type1_HsdR_N"/>
</dbReference>
<evidence type="ECO:0000313" key="3">
    <source>
        <dbReference type="EMBL" id="MDN5062904.1"/>
    </source>
</evidence>
<feature type="domain" description="Helicase C-terminal" evidence="2">
    <location>
        <begin position="395"/>
        <end position="568"/>
    </location>
</feature>
<accession>A0AAW7PPU0</accession>
<dbReference type="RefSeq" id="WP_152058650.1">
    <property type="nucleotide sequence ID" value="NZ_CABVSS010000008.1"/>
</dbReference>
<dbReference type="GO" id="GO:0004386">
    <property type="term" value="F:helicase activity"/>
    <property type="evidence" value="ECO:0007669"/>
    <property type="project" value="UniProtKB-KW"/>
</dbReference>
<reference evidence="3" key="1">
    <citation type="submission" date="2022-12" db="EMBL/GenBank/DDBJ databases">
        <authorList>
            <person name="Uljanovas D."/>
        </authorList>
    </citation>
    <scope>NUCLEOTIDE SEQUENCE</scope>
    <source>
        <strain evidence="3">RCM39</strain>
    </source>
</reference>